<evidence type="ECO:0000256" key="2">
    <source>
        <dbReference type="ARBA" id="ARBA00022573"/>
    </source>
</evidence>
<dbReference type="InterPro" id="IPR035996">
    <property type="entry name" value="4pyrrol_Methylase_sf"/>
</dbReference>
<keyword evidence="8" id="KW-1185">Reference proteome</keyword>
<dbReference type="CDD" id="cd11646">
    <property type="entry name" value="Precorrin_3B_C17_MT"/>
    <property type="match status" value="1"/>
</dbReference>
<evidence type="ECO:0000256" key="4">
    <source>
        <dbReference type="ARBA" id="ARBA00022679"/>
    </source>
</evidence>
<keyword evidence="4 7" id="KW-0808">Transferase</keyword>
<dbReference type="Proteomes" id="UP000020218">
    <property type="component" value="Unassembled WGS sequence"/>
</dbReference>
<keyword evidence="2" id="KW-0169">Cobalamin biosynthesis</keyword>
<dbReference type="InterPro" id="IPR051810">
    <property type="entry name" value="Precorrin_MeTrfase"/>
</dbReference>
<dbReference type="GO" id="GO:0008168">
    <property type="term" value="F:methyltransferase activity"/>
    <property type="evidence" value="ECO:0007669"/>
    <property type="project" value="UniProtKB-KW"/>
</dbReference>
<accession>A0A011NX18</accession>
<name>A0A011NX18_9PROT</name>
<dbReference type="UniPathway" id="UPA00148"/>
<dbReference type="InterPro" id="IPR014776">
    <property type="entry name" value="4pyrrole_Mease_sub2"/>
</dbReference>
<gene>
    <name evidence="7" type="primary">cbiH</name>
    <name evidence="7" type="ORF">AW08_00367</name>
</gene>
<dbReference type="SUPFAM" id="SSF53790">
    <property type="entry name" value="Tetrapyrrole methylase"/>
    <property type="match status" value="1"/>
</dbReference>
<dbReference type="PANTHER" id="PTHR47036:SF1">
    <property type="entry name" value="COBALT-FACTOR III C(17)-METHYLTRANSFERASE-RELATED"/>
    <property type="match status" value="1"/>
</dbReference>
<dbReference type="InterPro" id="IPR006363">
    <property type="entry name" value="Cbl_synth_CobJ/CibH_dom"/>
</dbReference>
<feature type="domain" description="Tetrapyrrole methylase" evidence="6">
    <location>
        <begin position="15"/>
        <end position="225"/>
    </location>
</feature>
<evidence type="ECO:0000313" key="7">
    <source>
        <dbReference type="EMBL" id="EXI69160.1"/>
    </source>
</evidence>
<dbReference type="Gene3D" id="3.40.1010.10">
    <property type="entry name" value="Cobalt-precorrin-4 Transmethylase, Domain 1"/>
    <property type="match status" value="1"/>
</dbReference>
<dbReference type="STRING" id="1454001.AW08_00367"/>
<evidence type="ECO:0000256" key="5">
    <source>
        <dbReference type="ARBA" id="ARBA00022691"/>
    </source>
</evidence>
<dbReference type="EC" id="2.1.1.-" evidence="7"/>
<dbReference type="GO" id="GO:0009236">
    <property type="term" value="P:cobalamin biosynthetic process"/>
    <property type="evidence" value="ECO:0007669"/>
    <property type="project" value="UniProtKB-UniPathway"/>
</dbReference>
<dbReference type="PATRIC" id="fig|1454001.3.peg.536"/>
<dbReference type="InterPro" id="IPR014777">
    <property type="entry name" value="4pyrrole_Mease_sub1"/>
</dbReference>
<evidence type="ECO:0000259" key="6">
    <source>
        <dbReference type="Pfam" id="PF00590"/>
    </source>
</evidence>
<dbReference type="GO" id="GO:0032259">
    <property type="term" value="P:methylation"/>
    <property type="evidence" value="ECO:0007669"/>
    <property type="project" value="UniProtKB-KW"/>
</dbReference>
<evidence type="ECO:0000313" key="8">
    <source>
        <dbReference type="Proteomes" id="UP000020218"/>
    </source>
</evidence>
<dbReference type="Gene3D" id="3.30.950.10">
    <property type="entry name" value="Methyltransferase, Cobalt-precorrin-4 Transmethylase, Domain 2"/>
    <property type="match status" value="1"/>
</dbReference>
<comment type="caution">
    <text evidence="7">The sequence shown here is derived from an EMBL/GenBank/DDBJ whole genome shotgun (WGS) entry which is preliminary data.</text>
</comment>
<protein>
    <submittedName>
        <fullName evidence="7">Cobalt-precorrin-3B C(17)-methyltransferase</fullName>
        <ecNumber evidence="7">2.1.1.-</ecNumber>
    </submittedName>
</protein>
<dbReference type="PANTHER" id="PTHR47036">
    <property type="entry name" value="COBALT-FACTOR III C(17)-METHYLTRANSFERASE-RELATED"/>
    <property type="match status" value="1"/>
</dbReference>
<evidence type="ECO:0000256" key="3">
    <source>
        <dbReference type="ARBA" id="ARBA00022603"/>
    </source>
</evidence>
<proteinExistence type="predicted"/>
<reference evidence="7" key="1">
    <citation type="submission" date="2014-02" db="EMBL/GenBank/DDBJ databases">
        <title>Expanding our view of genomic diversity in Candidatus Accumulibacter clades.</title>
        <authorList>
            <person name="Skennerton C.T."/>
            <person name="Barr J.J."/>
            <person name="Slater F.R."/>
            <person name="Bond P.L."/>
            <person name="Tyson G.W."/>
        </authorList>
    </citation>
    <scope>NUCLEOTIDE SEQUENCE [LARGE SCALE GENOMIC DNA]</scope>
</reference>
<evidence type="ECO:0000256" key="1">
    <source>
        <dbReference type="ARBA" id="ARBA00004953"/>
    </source>
</evidence>
<dbReference type="AlphaFoldDB" id="A0A011NX18"/>
<dbReference type="EMBL" id="JFAX01000002">
    <property type="protein sequence ID" value="EXI69160.1"/>
    <property type="molecule type" value="Genomic_DNA"/>
</dbReference>
<organism evidence="7 8">
    <name type="scientific">Candidatus Accumulibacter adjunctus</name>
    <dbReference type="NCBI Taxonomy" id="1454001"/>
    <lineage>
        <taxon>Bacteria</taxon>
        <taxon>Pseudomonadati</taxon>
        <taxon>Pseudomonadota</taxon>
        <taxon>Betaproteobacteria</taxon>
        <taxon>Candidatus Accumulibacter</taxon>
    </lineage>
</organism>
<dbReference type="Pfam" id="PF00590">
    <property type="entry name" value="TP_methylase"/>
    <property type="match status" value="1"/>
</dbReference>
<keyword evidence="5" id="KW-0949">S-adenosyl-L-methionine</keyword>
<keyword evidence="3 7" id="KW-0489">Methyltransferase</keyword>
<sequence length="325" mass="34911">MTPDTRTATATPTGKIMLVGLGPGSLGHLTARARAAIAEADTVIGYTTYIRLVADLLAGKEVIRKSMTEELDRAIEALDRARQGRKVALVSSGDAGVYGMAGPTFEVLFDAGWTPESAIEVEIIPGASALNTCAALVGAPLTHDFCAISLSDLLTPWPTIARRLDAVAYADFVVALYNPKSGRRTRQIAEAQRIFLRHRDPQTPVAIVKSAYRPKQRVEFSTLERMGDADIGMLTTVLIGNSNTFVRDGLMITPRGYANKYAVEDGERATRDGEQAGRSLSTGLDGWIAAIQESGRSAADLAREYRLPADYIQSVLDTPLAAAED</sequence>
<dbReference type="NCBIfam" id="TIGR01466">
    <property type="entry name" value="cobJ_cbiH"/>
    <property type="match status" value="1"/>
</dbReference>
<dbReference type="InterPro" id="IPR000878">
    <property type="entry name" value="4pyrrol_Mease"/>
</dbReference>
<comment type="pathway">
    <text evidence="1">Cofactor biosynthesis; adenosylcobalamin biosynthesis.</text>
</comment>